<feature type="region of interest" description="Disordered" evidence="1">
    <location>
        <begin position="48"/>
        <end position="79"/>
    </location>
</feature>
<reference evidence="2" key="1">
    <citation type="submission" date="2022-02" db="EMBL/GenBank/DDBJ databases">
        <authorList>
            <person name="King R."/>
        </authorList>
    </citation>
    <scope>NUCLEOTIDE SEQUENCE</scope>
</reference>
<organism evidence="2 3">
    <name type="scientific">Aphis gossypii</name>
    <name type="common">Cotton aphid</name>
    <dbReference type="NCBI Taxonomy" id="80765"/>
    <lineage>
        <taxon>Eukaryota</taxon>
        <taxon>Metazoa</taxon>
        <taxon>Ecdysozoa</taxon>
        <taxon>Arthropoda</taxon>
        <taxon>Hexapoda</taxon>
        <taxon>Insecta</taxon>
        <taxon>Pterygota</taxon>
        <taxon>Neoptera</taxon>
        <taxon>Paraneoptera</taxon>
        <taxon>Hemiptera</taxon>
        <taxon>Sternorrhyncha</taxon>
        <taxon>Aphidomorpha</taxon>
        <taxon>Aphidoidea</taxon>
        <taxon>Aphididae</taxon>
        <taxon>Aphidini</taxon>
        <taxon>Aphis</taxon>
        <taxon>Aphis</taxon>
    </lineage>
</organism>
<protein>
    <submittedName>
        <fullName evidence="2">Uncharacterized protein</fullName>
    </submittedName>
</protein>
<accession>A0A9P0JCF3</accession>
<proteinExistence type="predicted"/>
<dbReference type="EMBL" id="OU899037">
    <property type="protein sequence ID" value="CAH1737310.1"/>
    <property type="molecule type" value="Genomic_DNA"/>
</dbReference>
<sequence>MQPGPLPPGRTAVVATRRRRRHYHFACVLLRGGRCNAPVDDRCGSTTRVFSHGPEQRDARAASAGEPVPVRSLPPRREDFSSVQRARVRRQLSRDRVTGTAVAGRVSRVAKLNLKFKIRLDRKKKINTTYFKCHEQLTHEANIFFFLRKFLEFGK</sequence>
<gene>
    <name evidence="2" type="ORF">APHIGO_LOCUS10869</name>
</gene>
<dbReference type="AlphaFoldDB" id="A0A9P0JCF3"/>
<evidence type="ECO:0000256" key="1">
    <source>
        <dbReference type="SAM" id="MobiDB-lite"/>
    </source>
</evidence>
<reference evidence="2" key="2">
    <citation type="submission" date="2022-10" db="EMBL/GenBank/DDBJ databases">
        <authorList>
            <consortium name="ENA_rothamsted_submissions"/>
            <consortium name="culmorum"/>
            <person name="King R."/>
        </authorList>
    </citation>
    <scope>NUCLEOTIDE SEQUENCE</scope>
</reference>
<evidence type="ECO:0000313" key="3">
    <source>
        <dbReference type="Proteomes" id="UP001154329"/>
    </source>
</evidence>
<keyword evidence="3" id="KW-1185">Reference proteome</keyword>
<dbReference type="Proteomes" id="UP001154329">
    <property type="component" value="Chromosome 4"/>
</dbReference>
<name>A0A9P0JCF3_APHGO</name>
<evidence type="ECO:0000313" key="2">
    <source>
        <dbReference type="EMBL" id="CAH1737310.1"/>
    </source>
</evidence>